<reference evidence="3" key="1">
    <citation type="journal article" date="2015" name="Nature">
        <title>Complex archaea that bridge the gap between prokaryotes and eukaryotes.</title>
        <authorList>
            <person name="Spang A."/>
            <person name="Saw J.H."/>
            <person name="Jorgensen S.L."/>
            <person name="Zaremba-Niedzwiedzka K."/>
            <person name="Martijn J."/>
            <person name="Lind A.E."/>
            <person name="van Eijk R."/>
            <person name="Schleper C."/>
            <person name="Guy L."/>
            <person name="Ettema T.J."/>
        </authorList>
    </citation>
    <scope>NUCLEOTIDE SEQUENCE</scope>
</reference>
<feature type="compositionally biased region" description="Low complexity" evidence="1">
    <location>
        <begin position="182"/>
        <end position="206"/>
    </location>
</feature>
<keyword evidence="2" id="KW-0472">Membrane</keyword>
<gene>
    <name evidence="3" type="ORF">LCGC14_1747840</name>
</gene>
<dbReference type="AlphaFoldDB" id="A0A0F9JJY8"/>
<evidence type="ECO:0000313" key="3">
    <source>
        <dbReference type="EMBL" id="KKM06061.1"/>
    </source>
</evidence>
<proteinExistence type="predicted"/>
<accession>A0A0F9JJY8</accession>
<feature type="compositionally biased region" description="Low complexity" evidence="1">
    <location>
        <begin position="154"/>
        <end position="164"/>
    </location>
</feature>
<sequence length="276" mass="28854">MKELIIVVWVALVALAIGLAILASPVGANGTQNITVKQSNVEPGGDGCVEGEWHLVINQIENESLAPNSVNVLFNDGHTHTESLTKFTGKVAHYTIFYHLTNTLITATTDIYDDWSGQFVVSHTPCITPPCEEEVCVTPTPPPPPCRQEPCVTPTPTLIGTPTPTSTPTPQPTVTPTPTPTTPAETTPTSTGTEQTSLTSTSETPSGFPSTGGEGSDGGSCRDWTTGQAGDVVQPCPDGGASIWWIVLISLLAGVGVAALATAALYWIIGKTIPRL</sequence>
<evidence type="ECO:0000256" key="1">
    <source>
        <dbReference type="SAM" id="MobiDB-lite"/>
    </source>
</evidence>
<protein>
    <submittedName>
        <fullName evidence="3">Uncharacterized protein</fullName>
    </submittedName>
</protein>
<feature type="transmembrane region" description="Helical" evidence="2">
    <location>
        <begin position="243"/>
        <end position="269"/>
    </location>
</feature>
<name>A0A0F9JJY8_9ZZZZ</name>
<keyword evidence="2" id="KW-0812">Transmembrane</keyword>
<dbReference type="EMBL" id="LAZR01016080">
    <property type="protein sequence ID" value="KKM06061.1"/>
    <property type="molecule type" value="Genomic_DNA"/>
</dbReference>
<feature type="compositionally biased region" description="Pro residues" evidence="1">
    <location>
        <begin position="165"/>
        <end position="181"/>
    </location>
</feature>
<keyword evidence="2" id="KW-1133">Transmembrane helix</keyword>
<evidence type="ECO:0000256" key="2">
    <source>
        <dbReference type="SAM" id="Phobius"/>
    </source>
</evidence>
<comment type="caution">
    <text evidence="3">The sequence shown here is derived from an EMBL/GenBank/DDBJ whole genome shotgun (WGS) entry which is preliminary data.</text>
</comment>
<feature type="region of interest" description="Disordered" evidence="1">
    <location>
        <begin position="154"/>
        <end position="226"/>
    </location>
</feature>
<organism evidence="3">
    <name type="scientific">marine sediment metagenome</name>
    <dbReference type="NCBI Taxonomy" id="412755"/>
    <lineage>
        <taxon>unclassified sequences</taxon>
        <taxon>metagenomes</taxon>
        <taxon>ecological metagenomes</taxon>
    </lineage>
</organism>